<dbReference type="AlphaFoldDB" id="A0A438VDN8"/>
<feature type="non-terminal residue" evidence="2">
    <location>
        <position position="1"/>
    </location>
</feature>
<dbReference type="GO" id="GO:0003994">
    <property type="term" value="F:aconitate hydratase activity"/>
    <property type="evidence" value="ECO:0007669"/>
    <property type="project" value="InterPro"/>
</dbReference>
<accession>A0A438VDN8</accession>
<dbReference type="Gene3D" id="3.20.19.10">
    <property type="entry name" value="Aconitase, domain 4"/>
    <property type="match status" value="1"/>
</dbReference>
<dbReference type="SUPFAM" id="SSF52016">
    <property type="entry name" value="LeuD/IlvD-like"/>
    <property type="match status" value="1"/>
</dbReference>
<dbReference type="InterPro" id="IPR015929">
    <property type="entry name" value="Aconitase_B_swivel"/>
</dbReference>
<proteinExistence type="predicted"/>
<dbReference type="Pfam" id="PF06434">
    <property type="entry name" value="Aconitase_2_N"/>
    <property type="match status" value="1"/>
</dbReference>
<dbReference type="EMBL" id="RJGP01001782">
    <property type="protein sequence ID" value="RVZ08710.1"/>
    <property type="molecule type" value="Genomic_DNA"/>
</dbReference>
<feature type="domain" description="Aconitase B swivel" evidence="1">
    <location>
        <begin position="1"/>
        <end position="72"/>
    </location>
</feature>
<dbReference type="InterPro" id="IPR015928">
    <property type="entry name" value="Aconitase/3IPM_dehydase_swvl"/>
</dbReference>
<evidence type="ECO:0000259" key="1">
    <source>
        <dbReference type="Pfam" id="PF06434"/>
    </source>
</evidence>
<name>A0A438VDN8_HELPX</name>
<gene>
    <name evidence="2" type="ORF">EC518_15900</name>
</gene>
<dbReference type="GO" id="GO:0006099">
    <property type="term" value="P:tricarboxylic acid cycle"/>
    <property type="evidence" value="ECO:0007669"/>
    <property type="project" value="InterPro"/>
</dbReference>
<comment type="caution">
    <text evidence="2">The sequence shown here is derived from an EMBL/GenBank/DDBJ whole genome shotgun (WGS) entry which is preliminary data.</text>
</comment>
<protein>
    <recommendedName>
        <fullName evidence="1">Aconitase B swivel domain-containing protein</fullName>
    </recommendedName>
</protein>
<evidence type="ECO:0000313" key="3">
    <source>
        <dbReference type="Proteomes" id="UP000289022"/>
    </source>
</evidence>
<reference evidence="2 3" key="1">
    <citation type="submission" date="2018-11" db="EMBL/GenBank/DDBJ databases">
        <title>Genetic determinants and prediction of antibiotic resistance phenotypes in Helicobacter pylori.</title>
        <authorList>
            <person name="Wagner K."/>
        </authorList>
    </citation>
    <scope>NUCLEOTIDE SEQUENCE [LARGE SCALE GENOMIC DNA]</scope>
    <source>
        <strain evidence="2 3">ZH70</strain>
    </source>
</reference>
<organism evidence="2 3">
    <name type="scientific">Helicobacter pylori</name>
    <name type="common">Campylobacter pylori</name>
    <dbReference type="NCBI Taxonomy" id="210"/>
    <lineage>
        <taxon>Bacteria</taxon>
        <taxon>Pseudomonadati</taxon>
        <taxon>Campylobacterota</taxon>
        <taxon>Epsilonproteobacteria</taxon>
        <taxon>Campylobacterales</taxon>
        <taxon>Helicobacteraceae</taxon>
        <taxon>Helicobacter</taxon>
    </lineage>
</organism>
<feature type="non-terminal residue" evidence="2">
    <location>
        <position position="72"/>
    </location>
</feature>
<dbReference type="Proteomes" id="UP000289022">
    <property type="component" value="Unassembled WGS sequence"/>
</dbReference>
<sequence length="72" mass="7971">GALPIVADVKDLKEGDMIKIYPYKGEITLNDKMVSTFKLEPETLLDEVRASGRIPLIIGRGLTNKARKFLGL</sequence>
<evidence type="ECO:0000313" key="2">
    <source>
        <dbReference type="EMBL" id="RVZ08710.1"/>
    </source>
</evidence>